<dbReference type="Proteomes" id="UP000762676">
    <property type="component" value="Unassembled WGS sequence"/>
</dbReference>
<organism evidence="2 3">
    <name type="scientific">Elysia marginata</name>
    <dbReference type="NCBI Taxonomy" id="1093978"/>
    <lineage>
        <taxon>Eukaryota</taxon>
        <taxon>Metazoa</taxon>
        <taxon>Spiralia</taxon>
        <taxon>Lophotrochozoa</taxon>
        <taxon>Mollusca</taxon>
        <taxon>Gastropoda</taxon>
        <taxon>Heterobranchia</taxon>
        <taxon>Euthyneura</taxon>
        <taxon>Panpulmonata</taxon>
        <taxon>Sacoglossa</taxon>
        <taxon>Placobranchoidea</taxon>
        <taxon>Plakobranchidae</taxon>
        <taxon>Elysia</taxon>
    </lineage>
</organism>
<reference evidence="2 3" key="1">
    <citation type="journal article" date="2021" name="Elife">
        <title>Chloroplast acquisition without the gene transfer in kleptoplastic sea slugs, Plakobranchus ocellatus.</title>
        <authorList>
            <person name="Maeda T."/>
            <person name="Takahashi S."/>
            <person name="Yoshida T."/>
            <person name="Shimamura S."/>
            <person name="Takaki Y."/>
            <person name="Nagai Y."/>
            <person name="Toyoda A."/>
            <person name="Suzuki Y."/>
            <person name="Arimoto A."/>
            <person name="Ishii H."/>
            <person name="Satoh N."/>
            <person name="Nishiyama T."/>
            <person name="Hasebe M."/>
            <person name="Maruyama T."/>
            <person name="Minagawa J."/>
            <person name="Obokata J."/>
            <person name="Shigenobu S."/>
        </authorList>
    </citation>
    <scope>NUCLEOTIDE SEQUENCE [LARGE SCALE GENOMIC DNA]</scope>
</reference>
<dbReference type="InterPro" id="IPR016186">
    <property type="entry name" value="C-type_lectin-like/link_sf"/>
</dbReference>
<dbReference type="EMBL" id="BMAT01007553">
    <property type="protein sequence ID" value="GFR66807.1"/>
    <property type="molecule type" value="Genomic_DNA"/>
</dbReference>
<keyword evidence="3" id="KW-1185">Reference proteome</keyword>
<dbReference type="InterPro" id="IPR016187">
    <property type="entry name" value="CTDL_fold"/>
</dbReference>
<dbReference type="Pfam" id="PF00059">
    <property type="entry name" value="Lectin_C"/>
    <property type="match status" value="1"/>
</dbReference>
<evidence type="ECO:0000313" key="3">
    <source>
        <dbReference type="Proteomes" id="UP000762676"/>
    </source>
</evidence>
<evidence type="ECO:0000259" key="1">
    <source>
        <dbReference type="PROSITE" id="PS50041"/>
    </source>
</evidence>
<sequence length="206" mass="23202">MNCVKGRLSPPWPAQTKIACFAECQNRFQDRCRNVVYNTHTHACAPVHPKSRDDPVLDSEPGDVLYSRDTRRSLVCDSAAGFQLYHLCGAAVCILSFSVTLNYQNATAECAARNSKLFMPNTFERFALLEVVSPEYTWAGLTKVGDAWVWESGDAVETDFYNFMWSSGQPNGPEERCGALTYDVFLDKLHDWPCVAQHRFVCEQSV</sequence>
<name>A0AAV4F0R5_9GAST</name>
<dbReference type="SMART" id="SM00034">
    <property type="entry name" value="CLECT"/>
    <property type="match status" value="1"/>
</dbReference>
<comment type="caution">
    <text evidence="2">The sequence shown here is derived from an EMBL/GenBank/DDBJ whole genome shotgun (WGS) entry which is preliminary data.</text>
</comment>
<dbReference type="AlphaFoldDB" id="A0AAV4F0R5"/>
<dbReference type="InterPro" id="IPR001304">
    <property type="entry name" value="C-type_lectin-like"/>
</dbReference>
<gene>
    <name evidence="2" type="ORF">ElyMa_003691500</name>
</gene>
<dbReference type="SUPFAM" id="SSF56436">
    <property type="entry name" value="C-type lectin-like"/>
    <property type="match status" value="1"/>
</dbReference>
<accession>A0AAV4F0R5</accession>
<feature type="domain" description="C-type lectin" evidence="1">
    <location>
        <begin position="93"/>
        <end position="203"/>
    </location>
</feature>
<evidence type="ECO:0000313" key="2">
    <source>
        <dbReference type="EMBL" id="GFR66807.1"/>
    </source>
</evidence>
<dbReference type="CDD" id="cd00037">
    <property type="entry name" value="CLECT"/>
    <property type="match status" value="1"/>
</dbReference>
<dbReference type="PROSITE" id="PS50041">
    <property type="entry name" value="C_TYPE_LECTIN_2"/>
    <property type="match status" value="1"/>
</dbReference>
<protein>
    <submittedName>
        <fullName evidence="2">Vitelline coat lysin M7</fullName>
    </submittedName>
</protein>
<dbReference type="Gene3D" id="3.10.100.10">
    <property type="entry name" value="Mannose-Binding Protein A, subunit A"/>
    <property type="match status" value="1"/>
</dbReference>
<proteinExistence type="predicted"/>